<feature type="domain" description="Protein kinase" evidence="1">
    <location>
        <begin position="157"/>
        <end position="541"/>
    </location>
</feature>
<comment type="caution">
    <text evidence="2">The sequence shown here is derived from an EMBL/GenBank/DDBJ whole genome shotgun (WGS) entry which is preliminary data.</text>
</comment>
<proteinExistence type="predicted"/>
<reference evidence="2 3" key="1">
    <citation type="submission" date="2018-08" db="EMBL/GenBank/DDBJ databases">
        <title>Genome and evolution of the arbuscular mycorrhizal fungus Diversispora epigaea (formerly Glomus versiforme) and its bacterial endosymbionts.</title>
        <authorList>
            <person name="Sun X."/>
            <person name="Fei Z."/>
            <person name="Harrison M."/>
        </authorList>
    </citation>
    <scope>NUCLEOTIDE SEQUENCE [LARGE SCALE GENOMIC DNA]</scope>
    <source>
        <strain evidence="2 3">IT104</strain>
    </source>
</reference>
<dbReference type="GO" id="GO:0005524">
    <property type="term" value="F:ATP binding"/>
    <property type="evidence" value="ECO:0007669"/>
    <property type="project" value="InterPro"/>
</dbReference>
<dbReference type="InterPro" id="IPR000719">
    <property type="entry name" value="Prot_kinase_dom"/>
</dbReference>
<evidence type="ECO:0000313" key="2">
    <source>
        <dbReference type="EMBL" id="RHZ48823.1"/>
    </source>
</evidence>
<evidence type="ECO:0000313" key="3">
    <source>
        <dbReference type="Proteomes" id="UP000266861"/>
    </source>
</evidence>
<protein>
    <recommendedName>
        <fullName evidence="1">Protein kinase domain-containing protein</fullName>
    </recommendedName>
</protein>
<dbReference type="Pfam" id="PF07714">
    <property type="entry name" value="PK_Tyr_Ser-Thr"/>
    <property type="match status" value="1"/>
</dbReference>
<gene>
    <name evidence="2" type="ORF">Glove_541g49</name>
</gene>
<name>A0A397GIF1_9GLOM</name>
<dbReference type="AlphaFoldDB" id="A0A397GIF1"/>
<dbReference type="PROSITE" id="PS50011">
    <property type="entry name" value="PROTEIN_KINASE_DOM"/>
    <property type="match status" value="1"/>
</dbReference>
<dbReference type="InterPro" id="IPR001245">
    <property type="entry name" value="Ser-Thr/Tyr_kinase_cat_dom"/>
</dbReference>
<dbReference type="EMBL" id="PQFF01000460">
    <property type="protein sequence ID" value="RHZ48823.1"/>
    <property type="molecule type" value="Genomic_DNA"/>
</dbReference>
<evidence type="ECO:0000259" key="1">
    <source>
        <dbReference type="PROSITE" id="PS50011"/>
    </source>
</evidence>
<dbReference type="STRING" id="1348612.A0A397GIF1"/>
<organism evidence="2 3">
    <name type="scientific">Diversispora epigaea</name>
    <dbReference type="NCBI Taxonomy" id="1348612"/>
    <lineage>
        <taxon>Eukaryota</taxon>
        <taxon>Fungi</taxon>
        <taxon>Fungi incertae sedis</taxon>
        <taxon>Mucoromycota</taxon>
        <taxon>Glomeromycotina</taxon>
        <taxon>Glomeromycetes</taxon>
        <taxon>Diversisporales</taxon>
        <taxon>Diversisporaceae</taxon>
        <taxon>Diversispora</taxon>
    </lineage>
</organism>
<accession>A0A397GIF1</accession>
<dbReference type="Proteomes" id="UP000266861">
    <property type="component" value="Unassembled WGS sequence"/>
</dbReference>
<dbReference type="GO" id="GO:0004674">
    <property type="term" value="F:protein serine/threonine kinase activity"/>
    <property type="evidence" value="ECO:0007669"/>
    <property type="project" value="TreeGrafter"/>
</dbReference>
<dbReference type="InterPro" id="IPR011009">
    <property type="entry name" value="Kinase-like_dom_sf"/>
</dbReference>
<dbReference type="SUPFAM" id="SSF56112">
    <property type="entry name" value="Protein kinase-like (PK-like)"/>
    <property type="match status" value="1"/>
</dbReference>
<dbReference type="OrthoDB" id="2426709at2759"/>
<dbReference type="PANTHER" id="PTHR44329">
    <property type="entry name" value="SERINE/THREONINE-PROTEIN KINASE TNNI3K-RELATED"/>
    <property type="match status" value="1"/>
</dbReference>
<dbReference type="InterPro" id="IPR051681">
    <property type="entry name" value="Ser/Thr_Kinases-Pseudokinases"/>
</dbReference>
<sequence length="586" mass="68016">MHALKTKSESKKFIRIQKGRRASIKTKHHSKNDSKYLYLGCSQDIKDYLTQFFIRTITTLSTNSSNSKPLPITLPLLPSINACTRCKNIFPNEYNQWCSPCETLFFQQKFRTWSSGNGQVDEFIRKTQLTCFKSPTTINGEFEGPQPLLRFIPYAEYSNVSLIGQGGFSKVYRATWSQNILFGTLKWWTNEMEKQNSETLYKIIYEEASDNFKQNGIDVKKNLGHDDLKKYKSFKKITKKFGHSKSKHNLKSWYDRFISRVDNEITQGHIIIPDEQYTGTTPQYVALKQLINSQDISGPDFVRELQTYFRCMNSGRIPQLYGISRDKETNDFILVTQYTSGGNLRQHIHENFINMDWWRKVAILFDIAKSIKSIHIHGFVHHDFHSGNVLIDIDPNIPGMIKQQEQNEMISTFKHDVLVSDLGISIPATEFSSPCQKKQYGIIPYIAPEVLQGGECSRPSEIYSFAIVMWELMSGKLAFQSVPHDQKLVEKICSGMRPEITKDAPRFYSDLMERCWDPIPAKRPDIDEIVKIIGNWRRPRVTDPELFNKAEKIRTLMIKEKGQKSNKIHKQAKYYSRLLDFEKNQS</sequence>
<dbReference type="Gene3D" id="1.10.510.10">
    <property type="entry name" value="Transferase(Phosphotransferase) domain 1"/>
    <property type="match status" value="1"/>
</dbReference>
<keyword evidence="3" id="KW-1185">Reference proteome</keyword>